<dbReference type="Proteomes" id="UP000027093">
    <property type="component" value="Chromosome"/>
</dbReference>
<protein>
    <submittedName>
        <fullName evidence="2">Uncharacterized protein</fullName>
    </submittedName>
</protein>
<dbReference type="OrthoDB" id="374564at2157"/>
<reference evidence="2 3" key="1">
    <citation type="journal article" date="2014" name="Int. J. Syst. Evol. Microbiol.">
        <title>Nitrososphaera viennensis gen. nov., sp. nov., an aerobic and mesophilic, ammonia-oxidizing archaeon from soil and a member of the archaeal phylum Thaumarchaeota.</title>
        <authorList>
            <person name="Stieglmeier M."/>
            <person name="Klingl A."/>
            <person name="Alves R.J."/>
            <person name="Rittmann S.K."/>
            <person name="Melcher M."/>
            <person name="Leisch N."/>
            <person name="Schleper C."/>
        </authorList>
    </citation>
    <scope>NUCLEOTIDE SEQUENCE [LARGE SCALE GENOMIC DNA]</scope>
    <source>
        <strain evidence="2">EN76</strain>
    </source>
</reference>
<accession>A0A060HK22</accession>
<keyword evidence="1" id="KW-0812">Transmembrane</keyword>
<dbReference type="HOGENOM" id="CLU_184935_0_0_2"/>
<proteinExistence type="predicted"/>
<dbReference type="KEGG" id="nvn:NVIE_026130"/>
<keyword evidence="3" id="KW-1185">Reference proteome</keyword>
<dbReference type="RefSeq" id="WP_075055550.1">
    <property type="nucleotide sequence ID" value="NZ_CP007536.1"/>
</dbReference>
<dbReference type="STRING" id="926571.NVIE_026130"/>
<keyword evidence="1" id="KW-0472">Membrane</keyword>
<dbReference type="EMBL" id="CP007536">
    <property type="protein sequence ID" value="AIC16884.1"/>
    <property type="molecule type" value="Genomic_DNA"/>
</dbReference>
<organism evidence="2 3">
    <name type="scientific">Nitrososphaera viennensis EN76</name>
    <dbReference type="NCBI Taxonomy" id="926571"/>
    <lineage>
        <taxon>Archaea</taxon>
        <taxon>Nitrososphaerota</taxon>
        <taxon>Nitrososphaeria</taxon>
        <taxon>Nitrososphaerales</taxon>
        <taxon>Nitrososphaeraceae</taxon>
        <taxon>Nitrososphaera</taxon>
    </lineage>
</organism>
<sequence>MHDKDEGQDAYQKNMKVVAVTILVMGVSIAIIIAMYLVFGHIGPTFSTGVMNTQQDELRAQYGLPPCKPVPKSLAEVPPSLRNETNLCGSS</sequence>
<dbReference type="AlphaFoldDB" id="A0A060HK22"/>
<name>A0A060HK22_9ARCH</name>
<feature type="transmembrane region" description="Helical" evidence="1">
    <location>
        <begin position="17"/>
        <end position="39"/>
    </location>
</feature>
<gene>
    <name evidence="2" type="ORF">NVIE_026130</name>
</gene>
<evidence type="ECO:0000313" key="3">
    <source>
        <dbReference type="Proteomes" id="UP000027093"/>
    </source>
</evidence>
<keyword evidence="1" id="KW-1133">Transmembrane helix</keyword>
<dbReference type="GeneID" id="74947849"/>
<evidence type="ECO:0000256" key="1">
    <source>
        <dbReference type="SAM" id="Phobius"/>
    </source>
</evidence>
<evidence type="ECO:0000313" key="2">
    <source>
        <dbReference type="EMBL" id="AIC16884.1"/>
    </source>
</evidence>